<organism evidence="2 3">
    <name type="scientific">Caulifigura coniformis</name>
    <dbReference type="NCBI Taxonomy" id="2527983"/>
    <lineage>
        <taxon>Bacteria</taxon>
        <taxon>Pseudomonadati</taxon>
        <taxon>Planctomycetota</taxon>
        <taxon>Planctomycetia</taxon>
        <taxon>Planctomycetales</taxon>
        <taxon>Planctomycetaceae</taxon>
        <taxon>Caulifigura</taxon>
    </lineage>
</organism>
<evidence type="ECO:0000256" key="1">
    <source>
        <dbReference type="SAM" id="MobiDB-lite"/>
    </source>
</evidence>
<dbReference type="EMBL" id="CP036271">
    <property type="protein sequence ID" value="QDT53603.1"/>
    <property type="molecule type" value="Genomic_DNA"/>
</dbReference>
<proteinExistence type="predicted"/>
<dbReference type="AlphaFoldDB" id="A0A517SBW3"/>
<name>A0A517SBW3_9PLAN</name>
<dbReference type="RefSeq" id="WP_145028938.1">
    <property type="nucleotide sequence ID" value="NZ_CP036271.1"/>
</dbReference>
<dbReference type="Proteomes" id="UP000315700">
    <property type="component" value="Chromosome"/>
</dbReference>
<sequence>MLHEFVSENMLATTSQGETATVIGATMHRGTAAELPKLKADALAKLCLANVLAGRSNNVGRRLPEQELLSPREIVDGVPRKLPLFYDEAERDEYRTQQTQRAVNQHQRHEAENKVVDTRSPEQRINDSLRAKEKQEEHDKLSETTKMRIESDRRLAAQQVEATRNELRNGKGYRDAVKRLDDLEFIAKFDPSVDALVRPEIQHQRAMLRSRLDVSAVMQNIEGLSAAIVNKQPVETINFAASENVAEQIAQPAAKPWDRPHLKFYDSGVTYFRLYHKGQTLNVSADLVAGKTDDELVKLFETVKA</sequence>
<evidence type="ECO:0000313" key="2">
    <source>
        <dbReference type="EMBL" id="QDT53603.1"/>
    </source>
</evidence>
<dbReference type="KEGG" id="ccos:Pan44_16250"/>
<accession>A0A517SBW3</accession>
<feature type="region of interest" description="Disordered" evidence="1">
    <location>
        <begin position="102"/>
        <end position="122"/>
    </location>
</feature>
<protein>
    <submittedName>
        <fullName evidence="2">Uncharacterized protein</fullName>
    </submittedName>
</protein>
<gene>
    <name evidence="2" type="ORF">Pan44_16250</name>
</gene>
<reference evidence="2 3" key="1">
    <citation type="submission" date="2019-02" db="EMBL/GenBank/DDBJ databases">
        <title>Deep-cultivation of Planctomycetes and their phenomic and genomic characterization uncovers novel biology.</title>
        <authorList>
            <person name="Wiegand S."/>
            <person name="Jogler M."/>
            <person name="Boedeker C."/>
            <person name="Pinto D."/>
            <person name="Vollmers J."/>
            <person name="Rivas-Marin E."/>
            <person name="Kohn T."/>
            <person name="Peeters S.H."/>
            <person name="Heuer A."/>
            <person name="Rast P."/>
            <person name="Oberbeckmann S."/>
            <person name="Bunk B."/>
            <person name="Jeske O."/>
            <person name="Meyerdierks A."/>
            <person name="Storesund J.E."/>
            <person name="Kallscheuer N."/>
            <person name="Luecker S."/>
            <person name="Lage O.M."/>
            <person name="Pohl T."/>
            <person name="Merkel B.J."/>
            <person name="Hornburger P."/>
            <person name="Mueller R.-W."/>
            <person name="Bruemmer F."/>
            <person name="Labrenz M."/>
            <person name="Spormann A.M."/>
            <person name="Op den Camp H."/>
            <person name="Overmann J."/>
            <person name="Amann R."/>
            <person name="Jetten M.S.M."/>
            <person name="Mascher T."/>
            <person name="Medema M.H."/>
            <person name="Devos D.P."/>
            <person name="Kaster A.-K."/>
            <person name="Ovreas L."/>
            <person name="Rohde M."/>
            <person name="Galperin M.Y."/>
            <person name="Jogler C."/>
        </authorList>
    </citation>
    <scope>NUCLEOTIDE SEQUENCE [LARGE SCALE GENOMIC DNA]</scope>
    <source>
        <strain evidence="2 3">Pan44</strain>
    </source>
</reference>
<keyword evidence="3" id="KW-1185">Reference proteome</keyword>
<feature type="compositionally biased region" description="Basic and acidic residues" evidence="1">
    <location>
        <begin position="107"/>
        <end position="122"/>
    </location>
</feature>
<evidence type="ECO:0000313" key="3">
    <source>
        <dbReference type="Proteomes" id="UP000315700"/>
    </source>
</evidence>
<dbReference type="InParanoid" id="A0A517SBW3"/>